<name>A0A0F9DD74_9ZZZZ</name>
<evidence type="ECO:0000313" key="2">
    <source>
        <dbReference type="EMBL" id="KKL09943.1"/>
    </source>
</evidence>
<comment type="caution">
    <text evidence="2">The sequence shown here is derived from an EMBL/GenBank/DDBJ whole genome shotgun (WGS) entry which is preliminary data.</text>
</comment>
<organism evidence="2">
    <name type="scientific">marine sediment metagenome</name>
    <dbReference type="NCBI Taxonomy" id="412755"/>
    <lineage>
        <taxon>unclassified sequences</taxon>
        <taxon>metagenomes</taxon>
        <taxon>ecological metagenomes</taxon>
    </lineage>
</organism>
<proteinExistence type="predicted"/>
<dbReference type="AlphaFoldDB" id="A0A0F9DD74"/>
<evidence type="ECO:0000256" key="1">
    <source>
        <dbReference type="SAM" id="Phobius"/>
    </source>
</evidence>
<dbReference type="EMBL" id="LAZR01042265">
    <property type="protein sequence ID" value="KKL09943.1"/>
    <property type="molecule type" value="Genomic_DNA"/>
</dbReference>
<keyword evidence="1" id="KW-1133">Transmembrane helix</keyword>
<sequence>MNIGDYIVSGIMVILIGIFVYVIYDEQVNTHLVCHEEAIVLDILKVHYRSATILTDKGEKILNQATIKDGDVICLRNERVRNEE</sequence>
<keyword evidence="1" id="KW-0812">Transmembrane</keyword>
<feature type="transmembrane region" description="Helical" evidence="1">
    <location>
        <begin position="6"/>
        <end position="24"/>
    </location>
</feature>
<accession>A0A0F9DD74</accession>
<reference evidence="2" key="1">
    <citation type="journal article" date="2015" name="Nature">
        <title>Complex archaea that bridge the gap between prokaryotes and eukaryotes.</title>
        <authorList>
            <person name="Spang A."/>
            <person name="Saw J.H."/>
            <person name="Jorgensen S.L."/>
            <person name="Zaremba-Niedzwiedzka K."/>
            <person name="Martijn J."/>
            <person name="Lind A.E."/>
            <person name="van Eijk R."/>
            <person name="Schleper C."/>
            <person name="Guy L."/>
            <person name="Ettema T.J."/>
        </authorList>
    </citation>
    <scope>NUCLEOTIDE SEQUENCE</scope>
</reference>
<protein>
    <submittedName>
        <fullName evidence="2">Uncharacterized protein</fullName>
    </submittedName>
</protein>
<keyword evidence="1" id="KW-0472">Membrane</keyword>
<gene>
    <name evidence="2" type="ORF">LCGC14_2560800</name>
</gene>